<name>A0A1H7XC49_9NOCA</name>
<proteinExistence type="predicted"/>
<organism evidence="2 3">
    <name type="scientific">Rhodococcus maanshanensis</name>
    <dbReference type="NCBI Taxonomy" id="183556"/>
    <lineage>
        <taxon>Bacteria</taxon>
        <taxon>Bacillati</taxon>
        <taxon>Actinomycetota</taxon>
        <taxon>Actinomycetes</taxon>
        <taxon>Mycobacteriales</taxon>
        <taxon>Nocardiaceae</taxon>
        <taxon>Rhodococcus</taxon>
    </lineage>
</organism>
<accession>A0A1H7XC49</accession>
<dbReference type="GO" id="GO:0003677">
    <property type="term" value="F:DNA binding"/>
    <property type="evidence" value="ECO:0007669"/>
    <property type="project" value="UniProtKB-KW"/>
</dbReference>
<dbReference type="Pfam" id="PF12802">
    <property type="entry name" value="MarR_2"/>
    <property type="match status" value="1"/>
</dbReference>
<dbReference type="PROSITE" id="PS50995">
    <property type="entry name" value="HTH_MARR_2"/>
    <property type="match status" value="1"/>
</dbReference>
<dbReference type="InterPro" id="IPR036390">
    <property type="entry name" value="WH_DNA-bd_sf"/>
</dbReference>
<gene>
    <name evidence="2" type="ORF">SAMN05444583_13141</name>
</gene>
<dbReference type="GO" id="GO:0006950">
    <property type="term" value="P:response to stress"/>
    <property type="evidence" value="ECO:0007669"/>
    <property type="project" value="TreeGrafter"/>
</dbReference>
<keyword evidence="2" id="KW-0238">DNA-binding</keyword>
<dbReference type="EMBL" id="FOAW01000031">
    <property type="protein sequence ID" value="SEM30609.1"/>
    <property type="molecule type" value="Genomic_DNA"/>
</dbReference>
<feature type="domain" description="HTH marR-type" evidence="1">
    <location>
        <begin position="13"/>
        <end position="149"/>
    </location>
</feature>
<reference evidence="3" key="1">
    <citation type="submission" date="2016-10" db="EMBL/GenBank/DDBJ databases">
        <authorList>
            <person name="Varghese N."/>
            <person name="Submissions S."/>
        </authorList>
    </citation>
    <scope>NUCLEOTIDE SEQUENCE [LARGE SCALE GENOMIC DNA]</scope>
    <source>
        <strain evidence="3">DSM 44675</strain>
    </source>
</reference>
<dbReference type="Gene3D" id="1.10.10.10">
    <property type="entry name" value="Winged helix-like DNA-binding domain superfamily/Winged helix DNA-binding domain"/>
    <property type="match status" value="1"/>
</dbReference>
<protein>
    <submittedName>
        <fullName evidence="2">DNA-binding transcriptional regulator, MarR family</fullName>
    </submittedName>
</protein>
<dbReference type="InterPro" id="IPR036388">
    <property type="entry name" value="WH-like_DNA-bd_sf"/>
</dbReference>
<dbReference type="RefSeq" id="WP_083576867.1">
    <property type="nucleotide sequence ID" value="NZ_FOAW01000031.1"/>
</dbReference>
<dbReference type="InterPro" id="IPR000835">
    <property type="entry name" value="HTH_MarR-typ"/>
</dbReference>
<dbReference type="InterPro" id="IPR039422">
    <property type="entry name" value="MarR/SlyA-like"/>
</dbReference>
<keyword evidence="3" id="KW-1185">Reference proteome</keyword>
<dbReference type="PANTHER" id="PTHR33164">
    <property type="entry name" value="TRANSCRIPTIONAL REGULATOR, MARR FAMILY"/>
    <property type="match status" value="1"/>
</dbReference>
<dbReference type="SMART" id="SM00347">
    <property type="entry name" value="HTH_MARR"/>
    <property type="match status" value="1"/>
</dbReference>
<dbReference type="GO" id="GO:0003700">
    <property type="term" value="F:DNA-binding transcription factor activity"/>
    <property type="evidence" value="ECO:0007669"/>
    <property type="project" value="InterPro"/>
</dbReference>
<dbReference type="SUPFAM" id="SSF46785">
    <property type="entry name" value="Winged helix' DNA-binding domain"/>
    <property type="match status" value="1"/>
</dbReference>
<dbReference type="PANTHER" id="PTHR33164:SF99">
    <property type="entry name" value="MARR FAMILY REGULATORY PROTEIN"/>
    <property type="match status" value="1"/>
</dbReference>
<dbReference type="OrthoDB" id="3526267at2"/>
<evidence type="ECO:0000259" key="1">
    <source>
        <dbReference type="PROSITE" id="PS50995"/>
    </source>
</evidence>
<evidence type="ECO:0000313" key="2">
    <source>
        <dbReference type="EMBL" id="SEM30609.1"/>
    </source>
</evidence>
<dbReference type="PRINTS" id="PR00598">
    <property type="entry name" value="HTHMARR"/>
</dbReference>
<sequence length="163" mass="18000">MAATRSSRRRHLETSAWGALLQVHAQLVPELDGDLKRTTGLPLAWYDVLLELSGAGDTPLRMSDLGERVVLSRTRVSRLVAEMETHGLVQRGANPDDRRSAFVTITDAGRRRYREAAPIYLRGIAERFADRLADEELTAITAALQRVLEPADDSGDRAGIRPA</sequence>
<dbReference type="Proteomes" id="UP000198677">
    <property type="component" value="Unassembled WGS sequence"/>
</dbReference>
<dbReference type="AlphaFoldDB" id="A0A1H7XC49"/>
<evidence type="ECO:0000313" key="3">
    <source>
        <dbReference type="Proteomes" id="UP000198677"/>
    </source>
</evidence>